<name>A0ACB1MJZ4_RANTA</name>
<evidence type="ECO:0000313" key="1">
    <source>
        <dbReference type="EMBL" id="CAN0500742.1"/>
    </source>
</evidence>
<organism evidence="1 2">
    <name type="scientific">Rangifer tarandus platyrhynchus</name>
    <name type="common">Svalbard reindeer</name>
    <dbReference type="NCBI Taxonomy" id="3082113"/>
    <lineage>
        <taxon>Eukaryota</taxon>
        <taxon>Metazoa</taxon>
        <taxon>Chordata</taxon>
        <taxon>Craniata</taxon>
        <taxon>Vertebrata</taxon>
        <taxon>Euteleostomi</taxon>
        <taxon>Mammalia</taxon>
        <taxon>Eutheria</taxon>
        <taxon>Laurasiatheria</taxon>
        <taxon>Artiodactyla</taxon>
        <taxon>Ruminantia</taxon>
        <taxon>Pecora</taxon>
        <taxon>Cervidae</taxon>
        <taxon>Odocoileinae</taxon>
        <taxon>Rangifer</taxon>
    </lineage>
</organism>
<dbReference type="Proteomes" id="UP001162501">
    <property type="component" value="Chromosome 34"/>
</dbReference>
<accession>A0ACB1MJZ4</accession>
<proteinExistence type="predicted"/>
<sequence length="105" mass="11716">MHTQGKCTDTHVYRIELWLRAHSVVWRSELASSVCLWPLVNAHAAGTGGVFPNLRMPLSLYHPQAALCYPDIKKQVLPFLISLKGRTLQDLIDGGSSSIYNPPIF</sequence>
<gene>
    <name evidence="1" type="ORF">MRATA1EN22A_LOCUS22275</name>
</gene>
<evidence type="ECO:0000313" key="2">
    <source>
        <dbReference type="Proteomes" id="UP001162501"/>
    </source>
</evidence>
<dbReference type="EMBL" id="OZ243562">
    <property type="protein sequence ID" value="CAN0500742.1"/>
    <property type="molecule type" value="Genomic_DNA"/>
</dbReference>
<reference evidence="1" key="1">
    <citation type="submission" date="2025-03" db="EMBL/GenBank/DDBJ databases">
        <authorList>
            <consortium name="ELIXIR-Norway"/>
            <consortium name="Elixir Norway"/>
        </authorList>
    </citation>
    <scope>NUCLEOTIDE SEQUENCE</scope>
</reference>
<protein>
    <submittedName>
        <fullName evidence="1">Uncharacterized protein</fullName>
    </submittedName>
</protein>